<proteinExistence type="predicted"/>
<reference evidence="1" key="1">
    <citation type="submission" date="2014-11" db="EMBL/GenBank/DDBJ databases">
        <authorList>
            <person name="Amaro Gonzalez C."/>
        </authorList>
    </citation>
    <scope>NUCLEOTIDE SEQUENCE</scope>
</reference>
<name>A0A0E9TFF1_ANGAN</name>
<dbReference type="EMBL" id="GBXM01056380">
    <property type="protein sequence ID" value="JAH52197.1"/>
    <property type="molecule type" value="Transcribed_RNA"/>
</dbReference>
<reference evidence="1" key="2">
    <citation type="journal article" date="2015" name="Fish Shellfish Immunol.">
        <title>Early steps in the European eel (Anguilla anguilla)-Vibrio vulnificus interaction in the gills: Role of the RtxA13 toxin.</title>
        <authorList>
            <person name="Callol A."/>
            <person name="Pajuelo D."/>
            <person name="Ebbesson L."/>
            <person name="Teles M."/>
            <person name="MacKenzie S."/>
            <person name="Amaro C."/>
        </authorList>
    </citation>
    <scope>NUCLEOTIDE SEQUENCE</scope>
</reference>
<evidence type="ECO:0000313" key="1">
    <source>
        <dbReference type="EMBL" id="JAH52197.1"/>
    </source>
</evidence>
<protein>
    <submittedName>
        <fullName evidence="1">Uncharacterized protein</fullName>
    </submittedName>
</protein>
<sequence>MLARPVHGVVVNE</sequence>
<accession>A0A0E9TFF1</accession>
<organism evidence="1">
    <name type="scientific">Anguilla anguilla</name>
    <name type="common">European freshwater eel</name>
    <name type="synonym">Muraena anguilla</name>
    <dbReference type="NCBI Taxonomy" id="7936"/>
    <lineage>
        <taxon>Eukaryota</taxon>
        <taxon>Metazoa</taxon>
        <taxon>Chordata</taxon>
        <taxon>Craniata</taxon>
        <taxon>Vertebrata</taxon>
        <taxon>Euteleostomi</taxon>
        <taxon>Actinopterygii</taxon>
        <taxon>Neopterygii</taxon>
        <taxon>Teleostei</taxon>
        <taxon>Anguilliformes</taxon>
        <taxon>Anguillidae</taxon>
        <taxon>Anguilla</taxon>
    </lineage>
</organism>